<dbReference type="EMBL" id="BMGG01000009">
    <property type="protein sequence ID" value="GGC83244.1"/>
    <property type="molecule type" value="Genomic_DNA"/>
</dbReference>
<reference evidence="3" key="2">
    <citation type="submission" date="2020-09" db="EMBL/GenBank/DDBJ databases">
        <authorList>
            <person name="Sun Q."/>
            <person name="Zhou Y."/>
        </authorList>
    </citation>
    <scope>NUCLEOTIDE SEQUENCE</scope>
    <source>
        <strain evidence="3">CGMCC 1.12919</strain>
    </source>
</reference>
<dbReference type="InterPro" id="IPR000873">
    <property type="entry name" value="AMP-dep_synth/lig_dom"/>
</dbReference>
<reference evidence="3" key="1">
    <citation type="journal article" date="2014" name="Int. J. Syst. Evol. Microbiol.">
        <title>Complete genome sequence of Corynebacterium casei LMG S-19264T (=DSM 44701T), isolated from a smear-ripened cheese.</title>
        <authorList>
            <consortium name="US DOE Joint Genome Institute (JGI-PGF)"/>
            <person name="Walter F."/>
            <person name="Albersmeier A."/>
            <person name="Kalinowski J."/>
            <person name="Ruckert C."/>
        </authorList>
    </citation>
    <scope>NUCLEOTIDE SEQUENCE</scope>
    <source>
        <strain evidence="3">CGMCC 1.12919</strain>
    </source>
</reference>
<dbReference type="InterPro" id="IPR020845">
    <property type="entry name" value="AMP-binding_CS"/>
</dbReference>
<evidence type="ECO:0000259" key="2">
    <source>
        <dbReference type="Pfam" id="PF13193"/>
    </source>
</evidence>
<keyword evidence="3" id="KW-0436">Ligase</keyword>
<comment type="caution">
    <text evidence="3">The sequence shown here is derived from an EMBL/GenBank/DDBJ whole genome shotgun (WGS) entry which is preliminary data.</text>
</comment>
<dbReference type="Proteomes" id="UP000637002">
    <property type="component" value="Unassembled WGS sequence"/>
</dbReference>
<dbReference type="GO" id="GO:0016878">
    <property type="term" value="F:acid-thiol ligase activity"/>
    <property type="evidence" value="ECO:0007669"/>
    <property type="project" value="UniProtKB-ARBA"/>
</dbReference>
<sequence length="540" mass="59518">MSTQNRLDDVDVYVVRNLIDRHARERGERPFALFADDSTWSYAQLRDIVRRVAAGFEALGVRQGDHVLSWLPNGPHAITVWFALNYIGAVYVPVNVSYRGGVLAHVIANSGARLMVADQRLAERLNDVDKAALQTLVSIGEPLPAVAGLAVLPEAVLMGATGSPSEPPRPIAPWDTQTIIYTSGTTGPSKGVLSSYRHAGAMSEALDAVTADDRALVNLPLFHVGGTNAVYRMLMLGGSVAVVEAFDTATFWDTIRRTGTTTMTLLGAMVPFLLKEPPSPRDRDHTLRQATMVPYSEDAPEFTRRFGVDIYTVFNMTEIACPIISVKNPPVPKTCGRVRAGFQVRIVDENDIEVPVGQVGELMLRADTPWTLNHGYNANPEATARAWRNGWFHTGDAFRRNADGDFFFVDRMKDALRRRGENISSFEVEQELLSHPQVREAAVLGVPSEFGEDEVLAVIAPVAGADLDLADLIAYLTPRLAHFMVPRFIRVLPELPKTPTQKVEKYLLRGQGVTEDTWDREAAGIRIKRERLGNTKLALT</sequence>
<dbReference type="InterPro" id="IPR025110">
    <property type="entry name" value="AMP-bd_C"/>
</dbReference>
<gene>
    <name evidence="3" type="ORF">GCM10010994_46410</name>
</gene>
<evidence type="ECO:0000259" key="1">
    <source>
        <dbReference type="Pfam" id="PF00501"/>
    </source>
</evidence>
<dbReference type="Gene3D" id="3.30.300.30">
    <property type="match status" value="1"/>
</dbReference>
<dbReference type="Gene3D" id="3.40.50.12780">
    <property type="entry name" value="N-terminal domain of ligase-like"/>
    <property type="match status" value="1"/>
</dbReference>
<dbReference type="InterPro" id="IPR050237">
    <property type="entry name" value="ATP-dep_AMP-bd_enzyme"/>
</dbReference>
<dbReference type="Pfam" id="PF13193">
    <property type="entry name" value="AMP-binding_C"/>
    <property type="match status" value="1"/>
</dbReference>
<feature type="domain" description="AMP-binding enzyme C-terminal" evidence="2">
    <location>
        <begin position="427"/>
        <end position="502"/>
    </location>
</feature>
<dbReference type="AlphaFoldDB" id="A0A916UQR7"/>
<protein>
    <submittedName>
        <fullName evidence="3">ATP-dependent acyl-CoA ligase</fullName>
    </submittedName>
</protein>
<evidence type="ECO:0000313" key="3">
    <source>
        <dbReference type="EMBL" id="GGC83244.1"/>
    </source>
</evidence>
<keyword evidence="4" id="KW-1185">Reference proteome</keyword>
<accession>A0A916UQR7</accession>
<dbReference type="SUPFAM" id="SSF56801">
    <property type="entry name" value="Acetyl-CoA synthetase-like"/>
    <property type="match status" value="1"/>
</dbReference>
<dbReference type="Pfam" id="PF00501">
    <property type="entry name" value="AMP-binding"/>
    <property type="match status" value="1"/>
</dbReference>
<organism evidence="3 4">
    <name type="scientific">Chelatococcus reniformis</name>
    <dbReference type="NCBI Taxonomy" id="1494448"/>
    <lineage>
        <taxon>Bacteria</taxon>
        <taxon>Pseudomonadati</taxon>
        <taxon>Pseudomonadota</taxon>
        <taxon>Alphaproteobacteria</taxon>
        <taxon>Hyphomicrobiales</taxon>
        <taxon>Chelatococcaceae</taxon>
        <taxon>Chelatococcus</taxon>
    </lineage>
</organism>
<dbReference type="RefSeq" id="WP_188611562.1">
    <property type="nucleotide sequence ID" value="NZ_BMGG01000009.1"/>
</dbReference>
<dbReference type="PANTHER" id="PTHR43767:SF1">
    <property type="entry name" value="NONRIBOSOMAL PEPTIDE SYNTHASE PES1 (EUROFUNG)-RELATED"/>
    <property type="match status" value="1"/>
</dbReference>
<dbReference type="PROSITE" id="PS00455">
    <property type="entry name" value="AMP_BINDING"/>
    <property type="match status" value="1"/>
</dbReference>
<dbReference type="PANTHER" id="PTHR43767">
    <property type="entry name" value="LONG-CHAIN-FATTY-ACID--COA LIGASE"/>
    <property type="match status" value="1"/>
</dbReference>
<feature type="domain" description="AMP-dependent synthetase/ligase" evidence="1">
    <location>
        <begin position="20"/>
        <end position="366"/>
    </location>
</feature>
<name>A0A916UQR7_9HYPH</name>
<dbReference type="InterPro" id="IPR045851">
    <property type="entry name" value="AMP-bd_C_sf"/>
</dbReference>
<dbReference type="InterPro" id="IPR042099">
    <property type="entry name" value="ANL_N_sf"/>
</dbReference>
<proteinExistence type="predicted"/>
<evidence type="ECO:0000313" key="4">
    <source>
        <dbReference type="Proteomes" id="UP000637002"/>
    </source>
</evidence>